<feature type="region of interest" description="Disordered" evidence="1">
    <location>
        <begin position="1"/>
        <end position="60"/>
    </location>
</feature>
<feature type="non-terminal residue" evidence="2">
    <location>
        <position position="60"/>
    </location>
</feature>
<name>A0ABN9TQM9_9DINO</name>
<evidence type="ECO:0000313" key="2">
    <source>
        <dbReference type="EMBL" id="CAK0847521.1"/>
    </source>
</evidence>
<feature type="non-terminal residue" evidence="2">
    <location>
        <position position="1"/>
    </location>
</feature>
<feature type="compositionally biased region" description="Basic residues" evidence="1">
    <location>
        <begin position="49"/>
        <end position="60"/>
    </location>
</feature>
<evidence type="ECO:0000313" key="3">
    <source>
        <dbReference type="Proteomes" id="UP001189429"/>
    </source>
</evidence>
<organism evidence="2 3">
    <name type="scientific">Prorocentrum cordatum</name>
    <dbReference type="NCBI Taxonomy" id="2364126"/>
    <lineage>
        <taxon>Eukaryota</taxon>
        <taxon>Sar</taxon>
        <taxon>Alveolata</taxon>
        <taxon>Dinophyceae</taxon>
        <taxon>Prorocentrales</taxon>
        <taxon>Prorocentraceae</taxon>
        <taxon>Prorocentrum</taxon>
    </lineage>
</organism>
<dbReference type="EMBL" id="CAUYUJ010014905">
    <property type="protein sequence ID" value="CAK0847521.1"/>
    <property type="molecule type" value="Genomic_DNA"/>
</dbReference>
<reference evidence="2" key="1">
    <citation type="submission" date="2023-10" db="EMBL/GenBank/DDBJ databases">
        <authorList>
            <person name="Chen Y."/>
            <person name="Shah S."/>
            <person name="Dougan E. K."/>
            <person name="Thang M."/>
            <person name="Chan C."/>
        </authorList>
    </citation>
    <scope>NUCLEOTIDE SEQUENCE [LARGE SCALE GENOMIC DNA]</scope>
</reference>
<accession>A0ABN9TQM9</accession>
<proteinExistence type="predicted"/>
<protein>
    <submittedName>
        <fullName evidence="2">Uncharacterized protein</fullName>
    </submittedName>
</protein>
<feature type="compositionally biased region" description="Basic and acidic residues" evidence="1">
    <location>
        <begin position="24"/>
        <end position="33"/>
    </location>
</feature>
<evidence type="ECO:0000256" key="1">
    <source>
        <dbReference type="SAM" id="MobiDB-lite"/>
    </source>
</evidence>
<keyword evidence="3" id="KW-1185">Reference proteome</keyword>
<sequence length="60" mass="6544">DGGPKAGADPRGAALHLQRQVPQDVRDGRERRAALQGEVPDGAPPWLLRWRRGGPRGRRG</sequence>
<comment type="caution">
    <text evidence="2">The sequence shown here is derived from an EMBL/GenBank/DDBJ whole genome shotgun (WGS) entry which is preliminary data.</text>
</comment>
<gene>
    <name evidence="2" type="ORF">PCOR1329_LOCUS40697</name>
</gene>
<dbReference type="Proteomes" id="UP001189429">
    <property type="component" value="Unassembled WGS sequence"/>
</dbReference>